<reference evidence="6 7" key="1">
    <citation type="submission" date="2018-11" db="EMBL/GenBank/DDBJ databases">
        <title>Pseudaminobacter arsenicus sp. nov., an arsenic-resistant bacterium isolated from arsenic-rich aquifers.</title>
        <authorList>
            <person name="Mu Y."/>
        </authorList>
    </citation>
    <scope>NUCLEOTIDE SEQUENCE [LARGE SCALE GENOMIC DNA]</scope>
    <source>
        <strain evidence="6 7">CB3</strain>
    </source>
</reference>
<dbReference type="PANTHER" id="PTHR43685">
    <property type="entry name" value="GLYCOSYLTRANSFERASE"/>
    <property type="match status" value="1"/>
</dbReference>
<sequence length="418" mass="45947">MDAGEASARQERRRPTSRKRKTRQRPRQADCPAFRARGYPDPPIIFPSCHEIALRNCERPVLTWPAALPAFGFTQFRRALVTSSDPSLCVIIAAKNAAGTIPRAIGSALREKRVAEVVVVDDGSTDATAQVARAADDGSGRLAVLSLDRNRGPAFARNHAIAHSRAPLIAILDADDFFLKGRFDRLVDGDDWDFVADNIVFLDARGDLSEPVVPGFAAEPRQLDLAGFIEGNISRRGASRGEIGFLKPVMRRAFLDSHGLCYNEELRLGEDYELYARALARGARYRIVHHCGYGAVVRPDSLSGRHRTLDLKRLYEADRALLASTGLPTVAATWLRRHERHIRGRYELRQFLDVKAQSGLLRAAGHALANPAALPAIIGGVAADKLDAFRARGHRMSDTPAPPRLLLQAKPVRQGRSS</sequence>
<protein>
    <submittedName>
        <fullName evidence="6">Glycosyltransferase family 2 protein</fullName>
    </submittedName>
</protein>
<dbReference type="Pfam" id="PF00535">
    <property type="entry name" value="Glycos_transf_2"/>
    <property type="match status" value="1"/>
</dbReference>
<keyword evidence="3 6" id="KW-0808">Transferase</keyword>
<dbReference type="CDD" id="cd00761">
    <property type="entry name" value="Glyco_tranf_GTA_type"/>
    <property type="match status" value="1"/>
</dbReference>
<dbReference type="GO" id="GO:0016757">
    <property type="term" value="F:glycosyltransferase activity"/>
    <property type="evidence" value="ECO:0007669"/>
    <property type="project" value="UniProtKB-KW"/>
</dbReference>
<keyword evidence="7" id="KW-1185">Reference proteome</keyword>
<evidence type="ECO:0000256" key="2">
    <source>
        <dbReference type="ARBA" id="ARBA00022676"/>
    </source>
</evidence>
<accession>A0A432V887</accession>
<feature type="compositionally biased region" description="Basic residues" evidence="4">
    <location>
        <begin position="15"/>
        <end position="26"/>
    </location>
</feature>
<dbReference type="SUPFAM" id="SSF53448">
    <property type="entry name" value="Nucleotide-diphospho-sugar transferases"/>
    <property type="match status" value="1"/>
</dbReference>
<evidence type="ECO:0000256" key="1">
    <source>
        <dbReference type="ARBA" id="ARBA00006739"/>
    </source>
</evidence>
<dbReference type="OrthoDB" id="9806521at2"/>
<dbReference type="PANTHER" id="PTHR43685:SF5">
    <property type="entry name" value="GLYCOSYLTRANSFERASE EPSE-RELATED"/>
    <property type="match status" value="1"/>
</dbReference>
<comment type="similarity">
    <text evidence="1">Belongs to the glycosyltransferase 2 family.</text>
</comment>
<evidence type="ECO:0000256" key="4">
    <source>
        <dbReference type="SAM" id="MobiDB-lite"/>
    </source>
</evidence>
<dbReference type="InterPro" id="IPR029044">
    <property type="entry name" value="Nucleotide-diphossugar_trans"/>
</dbReference>
<evidence type="ECO:0000313" key="7">
    <source>
        <dbReference type="Proteomes" id="UP000281647"/>
    </source>
</evidence>
<dbReference type="InterPro" id="IPR001173">
    <property type="entry name" value="Glyco_trans_2-like"/>
</dbReference>
<dbReference type="InterPro" id="IPR050834">
    <property type="entry name" value="Glycosyltransf_2"/>
</dbReference>
<organism evidence="6 7">
    <name type="scientific">Borborobacter arsenicus</name>
    <dbReference type="NCBI Taxonomy" id="1851146"/>
    <lineage>
        <taxon>Bacteria</taxon>
        <taxon>Pseudomonadati</taxon>
        <taxon>Pseudomonadota</taxon>
        <taxon>Alphaproteobacteria</taxon>
        <taxon>Hyphomicrobiales</taxon>
        <taxon>Phyllobacteriaceae</taxon>
        <taxon>Borborobacter</taxon>
    </lineage>
</organism>
<dbReference type="AlphaFoldDB" id="A0A432V887"/>
<feature type="region of interest" description="Disordered" evidence="4">
    <location>
        <begin position="394"/>
        <end position="418"/>
    </location>
</feature>
<name>A0A432V887_9HYPH</name>
<gene>
    <name evidence="6" type="ORF">EET67_06870</name>
</gene>
<dbReference type="Gene3D" id="3.90.550.10">
    <property type="entry name" value="Spore Coat Polysaccharide Biosynthesis Protein SpsA, Chain A"/>
    <property type="match status" value="1"/>
</dbReference>
<comment type="caution">
    <text evidence="6">The sequence shown here is derived from an EMBL/GenBank/DDBJ whole genome shotgun (WGS) entry which is preliminary data.</text>
</comment>
<keyword evidence="2" id="KW-0328">Glycosyltransferase</keyword>
<dbReference type="Proteomes" id="UP000281647">
    <property type="component" value="Unassembled WGS sequence"/>
</dbReference>
<feature type="domain" description="Glycosyltransferase 2-like" evidence="5">
    <location>
        <begin position="89"/>
        <end position="200"/>
    </location>
</feature>
<evidence type="ECO:0000256" key="3">
    <source>
        <dbReference type="ARBA" id="ARBA00022679"/>
    </source>
</evidence>
<proteinExistence type="inferred from homology"/>
<evidence type="ECO:0000313" key="6">
    <source>
        <dbReference type="EMBL" id="RUM98357.1"/>
    </source>
</evidence>
<dbReference type="EMBL" id="RKST01000006">
    <property type="protein sequence ID" value="RUM98357.1"/>
    <property type="molecule type" value="Genomic_DNA"/>
</dbReference>
<evidence type="ECO:0000259" key="5">
    <source>
        <dbReference type="Pfam" id="PF00535"/>
    </source>
</evidence>
<feature type="region of interest" description="Disordered" evidence="4">
    <location>
        <begin position="1"/>
        <end position="34"/>
    </location>
</feature>